<protein>
    <submittedName>
        <fullName evidence="2">Uncharacterized protein</fullName>
    </submittedName>
</protein>
<comment type="caution">
    <text evidence="2">The sequence shown here is derived from an EMBL/GenBank/DDBJ whole genome shotgun (WGS) entry which is preliminary data.</text>
</comment>
<name>A0ABR3S5W3_9PLEO</name>
<evidence type="ECO:0000256" key="1">
    <source>
        <dbReference type="SAM" id="MobiDB-lite"/>
    </source>
</evidence>
<organism evidence="2 3">
    <name type="scientific">Paraconiothyrium brasiliense</name>
    <dbReference type="NCBI Taxonomy" id="300254"/>
    <lineage>
        <taxon>Eukaryota</taxon>
        <taxon>Fungi</taxon>
        <taxon>Dikarya</taxon>
        <taxon>Ascomycota</taxon>
        <taxon>Pezizomycotina</taxon>
        <taxon>Dothideomycetes</taxon>
        <taxon>Pleosporomycetidae</taxon>
        <taxon>Pleosporales</taxon>
        <taxon>Massarineae</taxon>
        <taxon>Didymosphaeriaceae</taxon>
        <taxon>Paraconiothyrium</taxon>
    </lineage>
</organism>
<evidence type="ECO:0000313" key="2">
    <source>
        <dbReference type="EMBL" id="KAL1611883.1"/>
    </source>
</evidence>
<evidence type="ECO:0000313" key="3">
    <source>
        <dbReference type="Proteomes" id="UP001521785"/>
    </source>
</evidence>
<dbReference type="Proteomes" id="UP001521785">
    <property type="component" value="Unassembled WGS sequence"/>
</dbReference>
<reference evidence="2 3" key="1">
    <citation type="submission" date="2024-02" db="EMBL/GenBank/DDBJ databases">
        <title>De novo assembly and annotation of 12 fungi associated with fruit tree decline syndrome in Ontario, Canada.</title>
        <authorList>
            <person name="Sulman M."/>
            <person name="Ellouze W."/>
            <person name="Ilyukhin E."/>
        </authorList>
    </citation>
    <scope>NUCLEOTIDE SEQUENCE [LARGE SCALE GENOMIC DNA]</scope>
    <source>
        <strain evidence="2 3">M42-189</strain>
    </source>
</reference>
<accession>A0ABR3S5W3</accession>
<sequence>MPARYCHTAEPSAPYPPIGGTRDKPYTHEDIFKKNAMQAFASDFDLTGWEARRWILPGTSLDEWFESDSYQTKKLKELHDALEKAMFGSADMIRTVFETAATHNRNEPHGLRFEDKSRFERERYWKQAFTDQVFRSILSPLGDAVDTAKFLEQDSVWRKQYTAMFVAAAEAMCIHASCPGQDGKGYLVMSEVYRAVRKKVNSDFKDCPRFDSMYVKEKKVITGQKRKLEDCINMGLFDDVPGALKRVGLKKALHEVYPDV</sequence>
<feature type="region of interest" description="Disordered" evidence="1">
    <location>
        <begin position="1"/>
        <end position="21"/>
    </location>
</feature>
<keyword evidence="3" id="KW-1185">Reference proteome</keyword>
<proteinExistence type="predicted"/>
<dbReference type="EMBL" id="JAKJXO020000001">
    <property type="protein sequence ID" value="KAL1611883.1"/>
    <property type="molecule type" value="Genomic_DNA"/>
</dbReference>
<gene>
    <name evidence="2" type="ORF">SLS60_000105</name>
</gene>